<organism evidence="2 3">
    <name type="scientific">Psylliodes chrysocephalus</name>
    <dbReference type="NCBI Taxonomy" id="3402493"/>
    <lineage>
        <taxon>Eukaryota</taxon>
        <taxon>Metazoa</taxon>
        <taxon>Ecdysozoa</taxon>
        <taxon>Arthropoda</taxon>
        <taxon>Hexapoda</taxon>
        <taxon>Insecta</taxon>
        <taxon>Pterygota</taxon>
        <taxon>Neoptera</taxon>
        <taxon>Endopterygota</taxon>
        <taxon>Coleoptera</taxon>
        <taxon>Polyphaga</taxon>
        <taxon>Cucujiformia</taxon>
        <taxon>Chrysomeloidea</taxon>
        <taxon>Chrysomelidae</taxon>
        <taxon>Galerucinae</taxon>
        <taxon>Alticini</taxon>
        <taxon>Psylliodes</taxon>
    </lineage>
</organism>
<reference evidence="2" key="1">
    <citation type="submission" date="2022-01" db="EMBL/GenBank/DDBJ databases">
        <authorList>
            <person name="King R."/>
        </authorList>
    </citation>
    <scope>NUCLEOTIDE SEQUENCE</scope>
</reference>
<protein>
    <submittedName>
        <fullName evidence="2">Uncharacterized protein</fullName>
    </submittedName>
</protein>
<dbReference type="EMBL" id="OV651815">
    <property type="protein sequence ID" value="CAH1107859.1"/>
    <property type="molecule type" value="Genomic_DNA"/>
</dbReference>
<dbReference type="OrthoDB" id="6781714at2759"/>
<feature type="compositionally biased region" description="Acidic residues" evidence="1">
    <location>
        <begin position="1516"/>
        <end position="1546"/>
    </location>
</feature>
<keyword evidence="3" id="KW-1185">Reference proteome</keyword>
<evidence type="ECO:0000313" key="2">
    <source>
        <dbReference type="EMBL" id="CAH1107859.1"/>
    </source>
</evidence>
<feature type="region of interest" description="Disordered" evidence="1">
    <location>
        <begin position="477"/>
        <end position="498"/>
    </location>
</feature>
<name>A0A9P0CZP3_9CUCU</name>
<proteinExistence type="predicted"/>
<feature type="region of interest" description="Disordered" evidence="1">
    <location>
        <begin position="1500"/>
        <end position="1546"/>
    </location>
</feature>
<accession>A0A9P0CZP3</accession>
<sequence>MEPKCFLCGNSGNIKTFNNNSFTKCQVSLRIRIKHQLGHENVVLPENGDLSIGYHSRPCYSNFNAINARYREPETSYSQLQHTLQDNSTQDLTELEKSQVSSQTEQTPDDNQDVCIERVESNSSNNELLASRTCIFCKKKYKRLKGRPYKLSYSADAKLFENIKEFATKVNDYNVLNEINTYACSNNSIPYHNICRINYHGKEIAGNRQKTDWHDLRDHYESAFKQLCLFVKDYIIDKGNCCFVEFIEDLYLEFLSQSYGDPSINKSMFSSRHIPQRLVNKYKKHIRFEGKKIIQPCKMSVVPSPTEIKDRDLLQRAALLLRQYIRNIEYSKLDNNMSTEDLLLGECKFPEHLTSFFTTLLAAFDYRRRKSAKTTRLVQSFSSDVVFAVTNGEIKPSKQITLGIALKSLCNSKKIIKIVHRYGHICSYDTLQDIETEATYTIANKDTCCPSEVHQKKGLHTVCVFDNSVGIVIQDTESKEPVKEQHTTTNDTDETMTDSTDLENALRNTETTETVNKKRSYKGQVQDMPRYSKKIKMMDTVLPNDSVLRSVVPADLNKFINLDLLWVMSHFYGVETPMWVGFNSKVVHDKSVTQKVSYITPINELPTDSSVVLETIRRAQSIAKECDELYAQVSYDLGIGKIAFPLKSTEKNVFIHFGTFHNQMAFFKGVGSFIDGCGLTNVLVEAGLIGTGYVATFLSGKHFNRCKRLHILCMLCLQMQEFKYFLEKKNIKVDESVQEYLQTLQKKPLHNLLINNEIIDEILLEFKGFKEEVLTGIHGKTQQFYGMYIQFIEYYLLLERSVRMSDLDCFATFLPKITNIFFTFNQTNYARWLVWYHSALLNIDATHPGLKNDLVIGVKRTEKLFSRIPLDLTINTDATRRLTDIMDLTDSISTRKNLNITHGIRSAIISHVLFDCGLEKRQDVTNDLLRNRIKKSLIQREAFITALNAHMNPFSDRVRPEMLCNISTGQAAPVEVANFLLNAEHLGQKQRMEMIEKCSEDEESFKNYVIKRNRMLNFATCIKPKKIEIGGKIQEVKLQRDLFGRLLGICLDAKVDMTKILQYPLTPVPLSLCHLDGTIIKTVKSTLTVALERQVEHGVPENVDVYLVDGFFLLHNMKQIPMTYRQISMKILRHIINACPTAKAIYLVFDTYKNPSLKEAEYGFRNTFSRDYCITGPEQNRPENFAVELQNISFKEALVSFLMEHWSTDEVANEFGDKEIYVSFDKCFRYTASNGIVFLRNMNDYKCEGHEDAVTKFAFYVGKLHGFSNVVISCADTDILIIILGNMHKFDQSMKIWLQFGTENNQRFINASELHNKLGHKLCTSLPAFHAFTGCDYNPAFNGKGKNMALHLLMQNEKYQTAFTDMSDPEKFNEARIIVEDFVCKMYATRINGLKGICSVDEARLQLIFSMNYSMMDNMETFKRKVLKFDASLLPPCTRELEQHMLRTLYISNLWANATLAVPSILDFQNYGWVKTDRLEFKWFEGPEMPELATDIIIQPQEEEGGINNESYHSECDEDLEDDDDDSDNDVDDDANDNNDDGGEDT</sequence>
<dbReference type="PANTHER" id="PTHR46704:SF9">
    <property type="entry name" value="BHLH DOMAIN-CONTAINING PROTEIN"/>
    <property type="match status" value="1"/>
</dbReference>
<feature type="compositionally biased region" description="Basic and acidic residues" evidence="1">
    <location>
        <begin position="477"/>
        <end position="486"/>
    </location>
</feature>
<gene>
    <name evidence="2" type="ORF">PSYICH_LOCUS8411</name>
</gene>
<evidence type="ECO:0000313" key="3">
    <source>
        <dbReference type="Proteomes" id="UP001153636"/>
    </source>
</evidence>
<dbReference type="Proteomes" id="UP001153636">
    <property type="component" value="Chromosome 3"/>
</dbReference>
<evidence type="ECO:0000256" key="1">
    <source>
        <dbReference type="SAM" id="MobiDB-lite"/>
    </source>
</evidence>
<dbReference type="PANTHER" id="PTHR46704">
    <property type="entry name" value="CXC DOMAIN-CONTAINING PROTEIN-RELATED"/>
    <property type="match status" value="1"/>
</dbReference>